<dbReference type="Gene3D" id="3.10.310.30">
    <property type="match status" value="1"/>
</dbReference>
<dbReference type="Proteomes" id="UP000176547">
    <property type="component" value="Unassembled WGS sequence"/>
</dbReference>
<dbReference type="InterPro" id="IPR051319">
    <property type="entry name" value="Oligoribo/pAp-PDE_c-di-AMP_PDE"/>
</dbReference>
<organism evidence="2 3">
    <name type="scientific">Candidatus Doudnabacteria bacterium RIFCSPHIGHO2_01_52_17</name>
    <dbReference type="NCBI Taxonomy" id="1817820"/>
    <lineage>
        <taxon>Bacteria</taxon>
        <taxon>Candidatus Doudnaibacteriota</taxon>
    </lineage>
</organism>
<reference evidence="2 3" key="1">
    <citation type="journal article" date="2016" name="Nat. Commun.">
        <title>Thousands of microbial genomes shed light on interconnected biogeochemical processes in an aquifer system.</title>
        <authorList>
            <person name="Anantharaman K."/>
            <person name="Brown C.T."/>
            <person name="Hug L.A."/>
            <person name="Sharon I."/>
            <person name="Castelle C.J."/>
            <person name="Probst A.J."/>
            <person name="Thomas B.C."/>
            <person name="Singh A."/>
            <person name="Wilkins M.J."/>
            <person name="Karaoz U."/>
            <person name="Brodie E.L."/>
            <person name="Williams K.H."/>
            <person name="Hubbard S.S."/>
            <person name="Banfield J.F."/>
        </authorList>
    </citation>
    <scope>NUCLEOTIDE SEQUENCE [LARGE SCALE GENOMIC DNA]</scope>
</reference>
<sequence>MSGEIEQQIFDSVNKAKRILIALSQNANGDGLGAGLALFEFLKKLEKEPELVSTVGDLGPYRFLPGIENLKTEVSVFQSFVISVAKTNAQLSELSYEEQSDRVDIFLKPSSGKFSPQDVTFRTAKFPYDLIIVLDTPALEHLGVLYERNTDFFFETPIVNIDHHPNNEQFGEINLVDLTATSTAEILAGLIESFEAGLIDDRIATNLLTGIIVETNSFQHIKTTPKAFLKASSLIAQGGRHQDIIRELYKTKNISLLKLWGRALARLREVKDLQVAYSLLSAMDLQKSGSPEEDVFGVMQELVANLAGRKIVFLLAETSGGDVLGYFYFHPSVRAQLVVETLGGQMLNGSMASLRVVGANILEVEKTVLEKLQKLKDQIGV</sequence>
<feature type="domain" description="DDH" evidence="1">
    <location>
        <begin position="18"/>
        <end position="211"/>
    </location>
</feature>
<dbReference type="Pfam" id="PF01368">
    <property type="entry name" value="DHH"/>
    <property type="match status" value="1"/>
</dbReference>
<proteinExistence type="predicted"/>
<dbReference type="PANTHER" id="PTHR47618">
    <property type="entry name" value="BIFUNCTIONAL OLIGORIBONUCLEASE AND PAP PHOSPHATASE NRNA"/>
    <property type="match status" value="1"/>
</dbReference>
<dbReference type="PANTHER" id="PTHR47618:SF1">
    <property type="entry name" value="BIFUNCTIONAL OLIGORIBONUCLEASE AND PAP PHOSPHATASE NRNA"/>
    <property type="match status" value="1"/>
</dbReference>
<protein>
    <recommendedName>
        <fullName evidence="1">DDH domain-containing protein</fullName>
    </recommendedName>
</protein>
<dbReference type="SUPFAM" id="SSF64182">
    <property type="entry name" value="DHH phosphoesterases"/>
    <property type="match status" value="1"/>
</dbReference>
<evidence type="ECO:0000313" key="3">
    <source>
        <dbReference type="Proteomes" id="UP000176547"/>
    </source>
</evidence>
<comment type="caution">
    <text evidence="2">The sequence shown here is derived from an EMBL/GenBank/DDBJ whole genome shotgun (WGS) entry which is preliminary data.</text>
</comment>
<name>A0A1F5ND77_9BACT</name>
<accession>A0A1F5ND77</accession>
<evidence type="ECO:0000313" key="2">
    <source>
        <dbReference type="EMBL" id="OGE75410.1"/>
    </source>
</evidence>
<dbReference type="InterPro" id="IPR001667">
    <property type="entry name" value="DDH_dom"/>
</dbReference>
<dbReference type="AlphaFoldDB" id="A0A1F5ND77"/>
<gene>
    <name evidence="2" type="ORF">A3K06_02355</name>
</gene>
<dbReference type="EMBL" id="MFEG01000030">
    <property type="protein sequence ID" value="OGE75410.1"/>
    <property type="molecule type" value="Genomic_DNA"/>
</dbReference>
<dbReference type="Gene3D" id="3.90.1640.10">
    <property type="entry name" value="inorganic pyrophosphatase (n-terminal core)"/>
    <property type="match status" value="2"/>
</dbReference>
<dbReference type="InterPro" id="IPR038763">
    <property type="entry name" value="DHH_sf"/>
</dbReference>
<evidence type="ECO:0000259" key="1">
    <source>
        <dbReference type="Pfam" id="PF01368"/>
    </source>
</evidence>